<dbReference type="InterPro" id="IPR008900">
    <property type="entry name" value="Zot_N"/>
</dbReference>
<evidence type="ECO:0000313" key="3">
    <source>
        <dbReference type="Proteomes" id="UP000287547"/>
    </source>
</evidence>
<feature type="domain" description="AAA+ ATPase" evidence="1">
    <location>
        <begin position="641"/>
        <end position="965"/>
    </location>
</feature>
<reference evidence="2 3" key="1">
    <citation type="submission" date="2018-05" db="EMBL/GenBank/DDBJ databases">
        <title>Evolution of GPA BGCs.</title>
        <authorList>
            <person name="Waglechner N."/>
            <person name="Wright G.D."/>
        </authorList>
    </citation>
    <scope>NUCLEOTIDE SEQUENCE [LARGE SCALE GENOMIC DNA]</scope>
    <source>
        <strain evidence="2 3">A82846</strain>
    </source>
</reference>
<dbReference type="PANTHER" id="PTHR42957">
    <property type="entry name" value="HELICASE MJ1565-RELATED"/>
    <property type="match status" value="1"/>
</dbReference>
<dbReference type="SUPFAM" id="SSF52540">
    <property type="entry name" value="P-loop containing nucleoside triphosphate hydrolases"/>
    <property type="match status" value="2"/>
</dbReference>
<dbReference type="OrthoDB" id="3881471at2"/>
<dbReference type="InterPro" id="IPR027417">
    <property type="entry name" value="P-loop_NTPase"/>
</dbReference>
<comment type="caution">
    <text evidence="2">The sequence shown here is derived from an EMBL/GenBank/DDBJ whole genome shotgun (WGS) entry which is preliminary data.</text>
</comment>
<dbReference type="Gene3D" id="3.40.50.300">
    <property type="entry name" value="P-loop containing nucleotide triphosphate hydrolases"/>
    <property type="match status" value="2"/>
</dbReference>
<organism evidence="2 3">
    <name type="scientific">Kibdelosporangium aridum</name>
    <dbReference type="NCBI Taxonomy" id="2030"/>
    <lineage>
        <taxon>Bacteria</taxon>
        <taxon>Bacillati</taxon>
        <taxon>Actinomycetota</taxon>
        <taxon>Actinomycetes</taxon>
        <taxon>Pseudonocardiales</taxon>
        <taxon>Pseudonocardiaceae</taxon>
        <taxon>Kibdelosporangium</taxon>
    </lineage>
</organism>
<dbReference type="Proteomes" id="UP000287547">
    <property type="component" value="Unassembled WGS sequence"/>
</dbReference>
<accession>A0A428ZDE6</accession>
<dbReference type="InterPro" id="IPR008571">
    <property type="entry name" value="HerA-like"/>
</dbReference>
<feature type="domain" description="AAA+ ATPase" evidence="1">
    <location>
        <begin position="54"/>
        <end position="321"/>
    </location>
</feature>
<sequence length="1026" mass="110690">MDEHKALAQLRFEAALTEEDVWHSAQAHVRGLHRAAQQVVMDRVRDASRSSGPSPIGVVLSGRAGAGKTHLLGWVRRQVVQEGGYFFLSNLGDGSGFWSNAAEALLQGLGYDGEEGLSQLATFLRRLCIAAGVLPSLTDAIIGEAPLTPGGLDDFVGSLRGLNRQIAMECQDAARALALAASVDVREANVGYDYLTSSGEMRDEDRDRWGFRAKPHEARRVVSDVSKLLALTGPSVVAIDQIDTLVSLADKSAIAGAVDRQIAEVADGLMHLREATRRTLTIVACLPQSWTLIETIATASVPDRFTLAPELSRITDVELGRELVTARLAQAYERIGFTPPHSTWPVAPSAFEDVKAYTPRQVLTTISQHAQTCVKRGQVTELTSFAETFDEEPVARPAPTLDVDYGPFDAQFTNLKEGADILAPLNPDLENRVMPTLLFAGLTAWVAERGPGQSWLVDPAPGAKPPLHARLRLILDKETDDQAHWSFRAIAHPVAQGAFPRLEKACDAAGINLGAPGRSLVLIRNISWSRGQGTQQLLSDVEKTGGASVPITEDDLRTLHALRQMLQEAKPGLTEWLVASRPASRTELFTAVLPVDVDALIEDAEPVGVTQPVQDSDDTVRVPVGRLLADQSSVSVPLESLRKHVVIFAGSGSGKTVLIRRLVEECALLGVSSIVLDPNSDLARLGDAWPELPVAEDKDKADKYLRDTDVVVWTPGRPGGRPLAFEPLPDFASVLDNADELEFAVREAAAALAPRARVDGNTDKAKWGKAVLTQAIEHYARSGGRNMTGLINILADLPEGVSNLTGAASIAAPLAQSLRAEMVNDPLLDDKIDKIDPGVLFTPAAGKRARVSVINLEALASPEQKQIFVNQLQLELFSWVKRNPAGDRPLGGLLVMDEAQELAPATGKTASTASSIRLAQQARKFGLGLILATQAPKAIHNQVSGNATTQFFGRLNHPTHIEAARDLARAKGRDLPDLGRLSAAEFYVTGEGIAFQKVRTPWCLTHHPRSALTSDEIIDRARRDNE</sequence>
<proteinExistence type="predicted"/>
<dbReference type="Pfam" id="PF01935">
    <property type="entry name" value="DUF87"/>
    <property type="match status" value="1"/>
</dbReference>
<dbReference type="PANTHER" id="PTHR42957:SF1">
    <property type="entry name" value="HELICASE MJ1565-RELATED"/>
    <property type="match status" value="1"/>
</dbReference>
<gene>
    <name evidence="2" type="ORF">DMH04_15515</name>
</gene>
<dbReference type="InterPro" id="IPR002789">
    <property type="entry name" value="HerA_central"/>
</dbReference>
<dbReference type="AlphaFoldDB" id="A0A428ZDE6"/>
<name>A0A428ZDE6_KIBAR</name>
<dbReference type="InterPro" id="IPR003593">
    <property type="entry name" value="AAA+_ATPase"/>
</dbReference>
<evidence type="ECO:0000259" key="1">
    <source>
        <dbReference type="SMART" id="SM00382"/>
    </source>
</evidence>
<dbReference type="SMART" id="SM00382">
    <property type="entry name" value="AAA"/>
    <property type="match status" value="2"/>
</dbReference>
<evidence type="ECO:0000313" key="2">
    <source>
        <dbReference type="EMBL" id="RSM86071.1"/>
    </source>
</evidence>
<protein>
    <submittedName>
        <fullName evidence="2">DUF87 domain-containing protein</fullName>
    </submittedName>
</protein>
<dbReference type="EMBL" id="QHKI01000010">
    <property type="protein sequence ID" value="RSM86071.1"/>
    <property type="molecule type" value="Genomic_DNA"/>
</dbReference>
<dbReference type="Pfam" id="PF05707">
    <property type="entry name" value="Zot"/>
    <property type="match status" value="1"/>
</dbReference>